<evidence type="ECO:0000313" key="3">
    <source>
        <dbReference type="Proteomes" id="UP000197138"/>
    </source>
</evidence>
<dbReference type="PANTHER" id="PTHR31672:SF13">
    <property type="entry name" value="F-BOX PROTEIN CPR30-LIKE"/>
    <property type="match status" value="1"/>
</dbReference>
<dbReference type="PANTHER" id="PTHR31672">
    <property type="entry name" value="BNACNNG10540D PROTEIN"/>
    <property type="match status" value="1"/>
</dbReference>
<dbReference type="Pfam" id="PF00646">
    <property type="entry name" value="F-box"/>
    <property type="match status" value="1"/>
</dbReference>
<feature type="domain" description="F-box" evidence="1">
    <location>
        <begin position="1"/>
        <end position="43"/>
    </location>
</feature>
<dbReference type="InterPro" id="IPR017451">
    <property type="entry name" value="F-box-assoc_interact_dom"/>
</dbReference>
<dbReference type="GeneID" id="116202203"/>
<dbReference type="SMART" id="SM00256">
    <property type="entry name" value="FBOX"/>
    <property type="match status" value="1"/>
</dbReference>
<dbReference type="SUPFAM" id="SSF50965">
    <property type="entry name" value="Galactose oxidase, central domain"/>
    <property type="match status" value="1"/>
</dbReference>
<reference evidence="3" key="1">
    <citation type="journal article" date="2017" name="Plant J.">
        <title>The pomegranate (Punica granatum L.) genome and the genomics of punicalagin biosynthesis.</title>
        <authorList>
            <person name="Qin G."/>
            <person name="Xu C."/>
            <person name="Ming R."/>
            <person name="Tang H."/>
            <person name="Guyot R."/>
            <person name="Kramer E.M."/>
            <person name="Hu Y."/>
            <person name="Yi X."/>
            <person name="Qi Y."/>
            <person name="Xu X."/>
            <person name="Gao Z."/>
            <person name="Pan H."/>
            <person name="Jian J."/>
            <person name="Tian Y."/>
            <person name="Yue Z."/>
            <person name="Xu Y."/>
        </authorList>
    </citation>
    <scope>NUCLEOTIDE SEQUENCE [LARGE SCALE GENOMIC DNA]</scope>
    <source>
        <strain evidence="3">cv. Dabenzi</strain>
    </source>
</reference>
<dbReference type="Proteomes" id="UP000515151">
    <property type="component" value="Chromosome 1"/>
</dbReference>
<reference evidence="5" key="4">
    <citation type="submission" date="2025-04" db="UniProtKB">
        <authorList>
            <consortium name="RefSeq"/>
        </authorList>
    </citation>
    <scope>IDENTIFICATION</scope>
    <source>
        <tissue evidence="5">Leaf</tissue>
    </source>
</reference>
<dbReference type="Proteomes" id="UP000197138">
    <property type="component" value="Unassembled WGS sequence"/>
</dbReference>
<dbReference type="Pfam" id="PF07734">
    <property type="entry name" value="FBA_1"/>
    <property type="match status" value="1"/>
</dbReference>
<reference evidence="2" key="2">
    <citation type="submission" date="2017-06" db="EMBL/GenBank/DDBJ databases">
        <title>The pomegranate genome and the genomics of punicalagin biosynthesis.</title>
        <authorList>
            <person name="Xu C."/>
        </authorList>
    </citation>
    <scope>NUCLEOTIDE SEQUENCE [LARGE SCALE GENOMIC DNA]</scope>
    <source>
        <tissue evidence="2">Fresh leaf</tissue>
    </source>
</reference>
<evidence type="ECO:0000259" key="1">
    <source>
        <dbReference type="PROSITE" id="PS50181"/>
    </source>
</evidence>
<dbReference type="OrthoDB" id="591557at2759"/>
<dbReference type="AlphaFoldDB" id="A0A218WJ56"/>
<accession>A0A218WJ56</accession>
<reference evidence="4" key="3">
    <citation type="journal article" date="2020" name="Plant Biotechnol. J.">
        <title>The pomegranate (Punica granatum L.) draft genome dissects genetic divergence between soft- and hard-seeded cultivars.</title>
        <authorList>
            <person name="Luo X."/>
            <person name="Li H."/>
            <person name="Wu Z."/>
            <person name="Yao W."/>
            <person name="Zhao P."/>
            <person name="Cao D."/>
            <person name="Yu H."/>
            <person name="Li K."/>
            <person name="Poudel K."/>
            <person name="Zhao D."/>
            <person name="Zhang F."/>
            <person name="Xia X."/>
            <person name="Chen L."/>
            <person name="Wang Q."/>
            <person name="Jing D."/>
            <person name="Cao S."/>
        </authorList>
    </citation>
    <scope>NUCLEOTIDE SEQUENCE [LARGE SCALE GENOMIC DNA]</scope>
</reference>
<name>A0A218WJ56_PUNGR</name>
<evidence type="ECO:0000313" key="4">
    <source>
        <dbReference type="Proteomes" id="UP000515151"/>
    </source>
</evidence>
<protein>
    <submittedName>
        <fullName evidence="5">F-box/kelch-repeat protein At3g23880-like isoform X1</fullName>
    </submittedName>
</protein>
<proteinExistence type="predicted"/>
<sequence length="381" mass="43038">MEKLSDDILVEILTRIPATSVTRLKLTNKKWCALISHPLFVKAHGERLRTDMRAACLKVLKIDRLCFQRTVSASRPQSLSFEVFEGVSVDKAMNSLHDPISRFPPIKIQVAGSCDGLICFTQLSCLHHIISLWNPSTKEVRNLPNDPNGPNLGFSQWLSFGLGIGYDCQTGDYKVVRAVCSRNEQCVKQIVVDVFMLKTNAWRRIHDNPRGKLSCDSFYLNGAVHWFMRSRTEAEDSCAIVSFDLATEKFRELPMPETNANTEFQGIGIIDGRLVVYTGYWKWSGIFEGWSMKEYGVKTSWAKLFSISGEIFPAPAKRVQVLSLRNGKILLGLDRNEIVLYDIADGSFQFLLDIGWSGFRYEFIVYVESFISPYSGQGTSG</sequence>
<dbReference type="NCBIfam" id="TIGR01640">
    <property type="entry name" value="F_box_assoc_1"/>
    <property type="match status" value="1"/>
</dbReference>
<dbReference type="InterPro" id="IPR006527">
    <property type="entry name" value="F-box-assoc_dom_typ1"/>
</dbReference>
<dbReference type="EMBL" id="MTKT01004293">
    <property type="protein sequence ID" value="OWM72410.1"/>
    <property type="molecule type" value="Genomic_DNA"/>
</dbReference>
<gene>
    <name evidence="5" type="primary">LOC116202203</name>
    <name evidence="2" type="ORF">CDL15_Pgr018295</name>
</gene>
<keyword evidence="4" id="KW-1185">Reference proteome</keyword>
<evidence type="ECO:0000313" key="5">
    <source>
        <dbReference type="RefSeq" id="XP_031389504.1"/>
    </source>
</evidence>
<dbReference type="InterPro" id="IPR011043">
    <property type="entry name" value="Gal_Oxase/kelch_b-propeller"/>
</dbReference>
<evidence type="ECO:0000313" key="2">
    <source>
        <dbReference type="EMBL" id="OWM72410.1"/>
    </source>
</evidence>
<dbReference type="SUPFAM" id="SSF81383">
    <property type="entry name" value="F-box domain"/>
    <property type="match status" value="1"/>
</dbReference>
<dbReference type="CDD" id="cd22157">
    <property type="entry name" value="F-box_AtFBW1-like"/>
    <property type="match status" value="1"/>
</dbReference>
<dbReference type="RefSeq" id="XP_031389504.1">
    <property type="nucleotide sequence ID" value="XM_031533644.1"/>
</dbReference>
<dbReference type="PROSITE" id="PS50181">
    <property type="entry name" value="FBOX"/>
    <property type="match status" value="1"/>
</dbReference>
<dbReference type="InterPro" id="IPR001810">
    <property type="entry name" value="F-box_dom"/>
</dbReference>
<dbReference type="InterPro" id="IPR036047">
    <property type="entry name" value="F-box-like_dom_sf"/>
</dbReference>
<dbReference type="InterPro" id="IPR050796">
    <property type="entry name" value="SCF_F-box_component"/>
</dbReference>
<organism evidence="2 3">
    <name type="scientific">Punica granatum</name>
    <name type="common">Pomegranate</name>
    <dbReference type="NCBI Taxonomy" id="22663"/>
    <lineage>
        <taxon>Eukaryota</taxon>
        <taxon>Viridiplantae</taxon>
        <taxon>Streptophyta</taxon>
        <taxon>Embryophyta</taxon>
        <taxon>Tracheophyta</taxon>
        <taxon>Spermatophyta</taxon>
        <taxon>Magnoliopsida</taxon>
        <taxon>eudicotyledons</taxon>
        <taxon>Gunneridae</taxon>
        <taxon>Pentapetalae</taxon>
        <taxon>rosids</taxon>
        <taxon>malvids</taxon>
        <taxon>Myrtales</taxon>
        <taxon>Lythraceae</taxon>
        <taxon>Punica</taxon>
    </lineage>
</organism>